<feature type="non-terminal residue" evidence="1">
    <location>
        <position position="1"/>
    </location>
</feature>
<feature type="non-terminal residue" evidence="1">
    <location>
        <position position="125"/>
    </location>
</feature>
<dbReference type="Proteomes" id="UP000053424">
    <property type="component" value="Unassembled WGS sequence"/>
</dbReference>
<name>A0A0C2YKA1_HEBCY</name>
<proteinExistence type="predicted"/>
<dbReference type="AlphaFoldDB" id="A0A0C2YKA1"/>
<accession>A0A0C2YKA1</accession>
<evidence type="ECO:0000313" key="1">
    <source>
        <dbReference type="EMBL" id="KIM41467.1"/>
    </source>
</evidence>
<keyword evidence="2" id="KW-1185">Reference proteome</keyword>
<reference evidence="2" key="2">
    <citation type="submission" date="2015-01" db="EMBL/GenBank/DDBJ databases">
        <title>Evolutionary Origins and Diversification of the Mycorrhizal Mutualists.</title>
        <authorList>
            <consortium name="DOE Joint Genome Institute"/>
            <consortium name="Mycorrhizal Genomics Consortium"/>
            <person name="Kohler A."/>
            <person name="Kuo A."/>
            <person name="Nagy L.G."/>
            <person name="Floudas D."/>
            <person name="Copeland A."/>
            <person name="Barry K.W."/>
            <person name="Cichocki N."/>
            <person name="Veneault-Fourrey C."/>
            <person name="LaButti K."/>
            <person name="Lindquist E.A."/>
            <person name="Lipzen A."/>
            <person name="Lundell T."/>
            <person name="Morin E."/>
            <person name="Murat C."/>
            <person name="Riley R."/>
            <person name="Ohm R."/>
            <person name="Sun H."/>
            <person name="Tunlid A."/>
            <person name="Henrissat B."/>
            <person name="Grigoriev I.V."/>
            <person name="Hibbett D.S."/>
            <person name="Martin F."/>
        </authorList>
    </citation>
    <scope>NUCLEOTIDE SEQUENCE [LARGE SCALE GENOMIC DNA]</scope>
    <source>
        <strain evidence="2">h7</strain>
    </source>
</reference>
<organism evidence="1 2">
    <name type="scientific">Hebeloma cylindrosporum</name>
    <dbReference type="NCBI Taxonomy" id="76867"/>
    <lineage>
        <taxon>Eukaryota</taxon>
        <taxon>Fungi</taxon>
        <taxon>Dikarya</taxon>
        <taxon>Basidiomycota</taxon>
        <taxon>Agaricomycotina</taxon>
        <taxon>Agaricomycetes</taxon>
        <taxon>Agaricomycetidae</taxon>
        <taxon>Agaricales</taxon>
        <taxon>Agaricineae</taxon>
        <taxon>Hymenogastraceae</taxon>
        <taxon>Hebeloma</taxon>
    </lineage>
</organism>
<sequence>AEIQRLQEKKAAIQKSIDSYTIMLSPMRRLPTDILREIFYRCLHSTRNPIISATEAPMLLTRVCSLWRSVALTSPNIWAALHIPHPDLHKIVSEVMERRCQVVKEWLERSGSCLLSLSISYSPYD</sequence>
<reference evidence="1 2" key="1">
    <citation type="submission" date="2014-04" db="EMBL/GenBank/DDBJ databases">
        <authorList>
            <consortium name="DOE Joint Genome Institute"/>
            <person name="Kuo A."/>
            <person name="Gay G."/>
            <person name="Dore J."/>
            <person name="Kohler A."/>
            <person name="Nagy L.G."/>
            <person name="Floudas D."/>
            <person name="Copeland A."/>
            <person name="Barry K.W."/>
            <person name="Cichocki N."/>
            <person name="Veneault-Fourrey C."/>
            <person name="LaButti K."/>
            <person name="Lindquist E.A."/>
            <person name="Lipzen A."/>
            <person name="Lundell T."/>
            <person name="Morin E."/>
            <person name="Murat C."/>
            <person name="Sun H."/>
            <person name="Tunlid A."/>
            <person name="Henrissat B."/>
            <person name="Grigoriev I.V."/>
            <person name="Hibbett D.S."/>
            <person name="Martin F."/>
            <person name="Nordberg H.P."/>
            <person name="Cantor M.N."/>
            <person name="Hua S.X."/>
        </authorList>
    </citation>
    <scope>NUCLEOTIDE SEQUENCE [LARGE SCALE GENOMIC DNA]</scope>
    <source>
        <strain evidence="2">h7</strain>
    </source>
</reference>
<dbReference type="HOGENOM" id="CLU_018544_3_0_1"/>
<dbReference type="STRING" id="686832.A0A0C2YKA1"/>
<protein>
    <submittedName>
        <fullName evidence="1">Uncharacterized protein</fullName>
    </submittedName>
</protein>
<dbReference type="EMBL" id="KN831780">
    <property type="protein sequence ID" value="KIM41467.1"/>
    <property type="molecule type" value="Genomic_DNA"/>
</dbReference>
<gene>
    <name evidence="1" type="ORF">M413DRAFT_57011</name>
</gene>
<dbReference type="OrthoDB" id="3365698at2759"/>
<evidence type="ECO:0000313" key="2">
    <source>
        <dbReference type="Proteomes" id="UP000053424"/>
    </source>
</evidence>